<evidence type="ECO:0000259" key="1">
    <source>
        <dbReference type="Pfam" id="PF07238"/>
    </source>
</evidence>
<keyword evidence="3" id="KW-1185">Reference proteome</keyword>
<feature type="domain" description="PilZ" evidence="1">
    <location>
        <begin position="11"/>
        <end position="102"/>
    </location>
</feature>
<dbReference type="EMBL" id="BAABWH010000006">
    <property type="protein sequence ID" value="GAA6146331.1"/>
    <property type="molecule type" value="Genomic_DNA"/>
</dbReference>
<organism evidence="2 3">
    <name type="scientific">Thalassolituus maritimus</name>
    <dbReference type="NCBI Taxonomy" id="484498"/>
    <lineage>
        <taxon>Bacteria</taxon>
        <taxon>Pseudomonadati</taxon>
        <taxon>Pseudomonadota</taxon>
        <taxon>Gammaproteobacteria</taxon>
        <taxon>Oceanospirillales</taxon>
        <taxon>Oceanospirillaceae</taxon>
        <taxon>Thalassolituus</taxon>
    </lineage>
</organism>
<proteinExistence type="predicted"/>
<dbReference type="InterPro" id="IPR009875">
    <property type="entry name" value="PilZ_domain"/>
</dbReference>
<name>A0ABQ0A1Q9_9GAMM</name>
<evidence type="ECO:0000313" key="2">
    <source>
        <dbReference type="EMBL" id="GAA6146331.1"/>
    </source>
</evidence>
<comment type="caution">
    <text evidence="2">The sequence shown here is derived from an EMBL/GenBank/DDBJ whole genome shotgun (WGS) entry which is preliminary data.</text>
</comment>
<sequence>MNPAGRNGILSLTIKDKSVLYAAYMPFIKNGGLFIPTSKQYQLGDEVFMLLKLMDEPEKIPVAGKVVWVTPKGAQGNKVAGVGVQFNDEDDIARNKIETYLAGAIKSDRMTHTM</sequence>
<dbReference type="Pfam" id="PF07238">
    <property type="entry name" value="PilZ"/>
    <property type="match status" value="1"/>
</dbReference>
<dbReference type="Gene3D" id="2.40.10.220">
    <property type="entry name" value="predicted glycosyltransferase like domains"/>
    <property type="match status" value="1"/>
</dbReference>
<evidence type="ECO:0000313" key="3">
    <source>
        <dbReference type="Proteomes" id="UP001481413"/>
    </source>
</evidence>
<dbReference type="Proteomes" id="UP001481413">
    <property type="component" value="Unassembled WGS sequence"/>
</dbReference>
<dbReference type="RefSeq" id="WP_353295550.1">
    <property type="nucleotide sequence ID" value="NZ_BAABWH010000006.1"/>
</dbReference>
<reference evidence="2 3" key="1">
    <citation type="submission" date="2024-04" db="EMBL/GenBank/DDBJ databases">
        <title>Draft genome sequence of Thalassolituus maritimus NBRC 116585.</title>
        <authorList>
            <person name="Miyakawa T."/>
            <person name="Kusuya Y."/>
            <person name="Miura T."/>
        </authorList>
    </citation>
    <scope>NUCLEOTIDE SEQUENCE [LARGE SCALE GENOMIC DNA]</scope>
    <source>
        <strain evidence="2 3">5NW40-0001</strain>
    </source>
</reference>
<gene>
    <name evidence="2" type="ORF">NBRC116585_24490</name>
</gene>
<protein>
    <submittedName>
        <fullName evidence="2">PilZ domain-containing protein</fullName>
    </submittedName>
</protein>
<accession>A0ABQ0A1Q9</accession>